<evidence type="ECO:0000313" key="8">
    <source>
        <dbReference type="EMBL" id="SMQ77359.1"/>
    </source>
</evidence>
<dbReference type="Gene3D" id="1.10.357.10">
    <property type="entry name" value="Tetracycline Repressor, domain 2"/>
    <property type="match status" value="1"/>
</dbReference>
<dbReference type="Pfam" id="PF08511">
    <property type="entry name" value="COQ9"/>
    <property type="match status" value="1"/>
</dbReference>
<comment type="function">
    <text evidence="6">Membrane-associated protein that warps the membrane surface to access and bind aromatic isoprenes with high specificity, including ubiquinone (CoQ) isoprene intermediates and presents them directly to COQ7, therefore facilitating the COQ7-mediated hydroxylase step. Participates in the biosynthesis of coenzyme Q, also named ubiquinone, an essential lipid-soluble electron transporter for aerobic cellular respiration.</text>
</comment>
<dbReference type="GO" id="GO:0008289">
    <property type="term" value="F:lipid binding"/>
    <property type="evidence" value="ECO:0007669"/>
    <property type="project" value="UniProtKB-KW"/>
</dbReference>
<comment type="similarity">
    <text evidence="2">Belongs to the COQ9 family.</text>
</comment>
<dbReference type="EMBL" id="FXWL01000002">
    <property type="protein sequence ID" value="SMQ77359.1"/>
    <property type="molecule type" value="Genomic_DNA"/>
</dbReference>
<accession>A0A1Y6FRD0</accession>
<dbReference type="AlphaFoldDB" id="A0A1Y6FRD0"/>
<dbReference type="GO" id="GO:0006744">
    <property type="term" value="P:ubiquinone biosynthetic process"/>
    <property type="evidence" value="ECO:0007669"/>
    <property type="project" value="UniProtKB-KW"/>
</dbReference>
<keyword evidence="8" id="KW-0830">Ubiquinone</keyword>
<dbReference type="PANTHER" id="PTHR21427">
    <property type="entry name" value="UBIQUINONE BIOSYNTHESIS PROTEIN COQ9, MITOCHONDRIAL"/>
    <property type="match status" value="1"/>
</dbReference>
<evidence type="ECO:0000256" key="3">
    <source>
        <dbReference type="ARBA" id="ARBA00022688"/>
    </source>
</evidence>
<keyword evidence="4" id="KW-0809">Transit peptide</keyword>
<reference evidence="9" key="1">
    <citation type="submission" date="2017-04" db="EMBL/GenBank/DDBJ databases">
        <authorList>
            <person name="Varghese N."/>
            <person name="Submissions S."/>
        </authorList>
    </citation>
    <scope>NUCLEOTIDE SEQUENCE [LARGE SCALE GENOMIC DNA]</scope>
    <source>
        <strain evidence="9">UI2</strain>
    </source>
</reference>
<organism evidence="8 9">
    <name type="scientific">Sphingopyxis terrae subsp. ummariensis</name>
    <dbReference type="NCBI Taxonomy" id="429001"/>
    <lineage>
        <taxon>Bacteria</taxon>
        <taxon>Pseudomonadati</taxon>
        <taxon>Pseudomonadota</taxon>
        <taxon>Alphaproteobacteria</taxon>
        <taxon>Sphingomonadales</taxon>
        <taxon>Sphingomonadaceae</taxon>
        <taxon>Sphingopyxis</taxon>
    </lineage>
</organism>
<protein>
    <submittedName>
        <fullName evidence="8">Ubiquinone biosynthesis protein COQ9</fullName>
    </submittedName>
</protein>
<dbReference type="PANTHER" id="PTHR21427:SF19">
    <property type="entry name" value="UBIQUINONE BIOSYNTHESIS PROTEIN COQ9, MITOCHONDRIAL"/>
    <property type="match status" value="1"/>
</dbReference>
<evidence type="ECO:0000259" key="7">
    <source>
        <dbReference type="Pfam" id="PF08511"/>
    </source>
</evidence>
<keyword evidence="3" id="KW-0831">Ubiquinone biosynthesis</keyword>
<dbReference type="GeneID" id="303003079"/>
<dbReference type="Proteomes" id="UP000194469">
    <property type="component" value="Unassembled WGS sequence"/>
</dbReference>
<gene>
    <name evidence="8" type="ORF">SAMN06295984_2767</name>
</gene>
<comment type="pathway">
    <text evidence="1">Cofactor biosynthesis; ubiquinone biosynthesis.</text>
</comment>
<evidence type="ECO:0000256" key="5">
    <source>
        <dbReference type="ARBA" id="ARBA00023121"/>
    </source>
</evidence>
<evidence type="ECO:0000256" key="1">
    <source>
        <dbReference type="ARBA" id="ARBA00004749"/>
    </source>
</evidence>
<evidence type="ECO:0000256" key="2">
    <source>
        <dbReference type="ARBA" id="ARBA00010766"/>
    </source>
</evidence>
<feature type="domain" description="COQ9 C-terminal" evidence="7">
    <location>
        <begin position="129"/>
        <end position="200"/>
    </location>
</feature>
<keyword evidence="9" id="KW-1185">Reference proteome</keyword>
<dbReference type="NCBIfam" id="TIGR02396">
    <property type="entry name" value="diverge_rpsU"/>
    <property type="match status" value="1"/>
</dbReference>
<evidence type="ECO:0000256" key="6">
    <source>
        <dbReference type="ARBA" id="ARBA00058104"/>
    </source>
</evidence>
<dbReference type="RefSeq" id="WP_086457523.1">
    <property type="nucleotide sequence ID" value="NZ_FXWL01000002.1"/>
</dbReference>
<evidence type="ECO:0000256" key="4">
    <source>
        <dbReference type="ARBA" id="ARBA00022946"/>
    </source>
</evidence>
<name>A0A1Y6FRD0_9SPHN</name>
<proteinExistence type="inferred from homology"/>
<evidence type="ECO:0000313" key="9">
    <source>
        <dbReference type="Proteomes" id="UP000194469"/>
    </source>
</evidence>
<dbReference type="InterPro" id="IPR012762">
    <property type="entry name" value="Ubiq_biosynth_COQ9"/>
</dbReference>
<dbReference type="InterPro" id="IPR013718">
    <property type="entry name" value="COQ9_C"/>
</dbReference>
<sequence>MVMAQHPSAATLPADPTLDEIRAALAPLVAASAAFDGFTAATLDEAADALGVDRDVARLAFPGGARDMVDAWFATIDAAMAERCPAETLATMKIRERITRLVETRIDLFAPNRESLRRALALLALPGNAPHAAKLGWRAADLMWRLAGDTATDYNHYSKRAILTGVYGSTMAVFLNDESENFAETRAFLARRIDNVMRFEAWKHRRAAHRIERPSLARFVGRLRYPGR</sequence>
<keyword evidence="5" id="KW-0446">Lipid-binding</keyword>